<reference evidence="4 5" key="1">
    <citation type="submission" date="2022-07" db="EMBL/GenBank/DDBJ databases">
        <authorList>
            <person name="Li W.-J."/>
            <person name="Deng Q.-Q."/>
        </authorList>
    </citation>
    <scope>NUCLEOTIDE SEQUENCE [LARGE SCALE GENOMIC DNA]</scope>
    <source>
        <strain evidence="4 5">SYSU M60028</strain>
    </source>
</reference>
<evidence type="ECO:0000313" key="5">
    <source>
        <dbReference type="Proteomes" id="UP001205890"/>
    </source>
</evidence>
<dbReference type="InterPro" id="IPR003362">
    <property type="entry name" value="Bact_transf"/>
</dbReference>
<name>A0ABT1LE33_9HYPH</name>
<dbReference type="EMBL" id="JANCLU010000014">
    <property type="protein sequence ID" value="MCP8939766.1"/>
    <property type="molecule type" value="Genomic_DNA"/>
</dbReference>
<gene>
    <name evidence="4" type="ORF">NK718_14655</name>
</gene>
<dbReference type="GO" id="GO:0016740">
    <property type="term" value="F:transferase activity"/>
    <property type="evidence" value="ECO:0007669"/>
    <property type="project" value="UniProtKB-KW"/>
</dbReference>
<dbReference type="Pfam" id="PF02397">
    <property type="entry name" value="Bac_transf"/>
    <property type="match status" value="1"/>
</dbReference>
<comment type="similarity">
    <text evidence="1">Belongs to the bacterial sugar transferase family.</text>
</comment>
<comment type="caution">
    <text evidence="4">The sequence shown here is derived from an EMBL/GenBank/DDBJ whole genome shotgun (WGS) entry which is preliminary data.</text>
</comment>
<keyword evidence="4" id="KW-0808">Transferase</keyword>
<dbReference type="RefSeq" id="WP_254743813.1">
    <property type="nucleotide sequence ID" value="NZ_JANCLU010000014.1"/>
</dbReference>
<evidence type="ECO:0000313" key="4">
    <source>
        <dbReference type="EMBL" id="MCP8939766.1"/>
    </source>
</evidence>
<organism evidence="4 5">
    <name type="scientific">Alsobacter ponti</name>
    <dbReference type="NCBI Taxonomy" id="2962936"/>
    <lineage>
        <taxon>Bacteria</taxon>
        <taxon>Pseudomonadati</taxon>
        <taxon>Pseudomonadota</taxon>
        <taxon>Alphaproteobacteria</taxon>
        <taxon>Hyphomicrobiales</taxon>
        <taxon>Alsobacteraceae</taxon>
        <taxon>Alsobacter</taxon>
    </lineage>
</organism>
<evidence type="ECO:0000256" key="1">
    <source>
        <dbReference type="ARBA" id="ARBA00006464"/>
    </source>
</evidence>
<feature type="domain" description="Bacterial sugar transferase" evidence="3">
    <location>
        <begin position="23"/>
        <end position="209"/>
    </location>
</feature>
<evidence type="ECO:0000256" key="2">
    <source>
        <dbReference type="ARBA" id="ARBA00023169"/>
    </source>
</evidence>
<evidence type="ECO:0000259" key="3">
    <source>
        <dbReference type="Pfam" id="PF02397"/>
    </source>
</evidence>
<dbReference type="PANTHER" id="PTHR30576">
    <property type="entry name" value="COLANIC BIOSYNTHESIS UDP-GLUCOSE LIPID CARRIER TRANSFERASE"/>
    <property type="match status" value="1"/>
</dbReference>
<accession>A0ABT1LE33</accession>
<proteinExistence type="inferred from homology"/>
<protein>
    <submittedName>
        <fullName evidence="4">Sugar transferase</fullName>
    </submittedName>
</protein>
<keyword evidence="5" id="KW-1185">Reference proteome</keyword>
<dbReference type="PANTHER" id="PTHR30576:SF0">
    <property type="entry name" value="UNDECAPRENYL-PHOSPHATE N-ACETYLGALACTOSAMINYL 1-PHOSPHATE TRANSFERASE-RELATED"/>
    <property type="match status" value="1"/>
</dbReference>
<keyword evidence="2" id="KW-0270">Exopolysaccharide synthesis</keyword>
<sequence length="217" mass="24550">MPEEWPRLYADWYRRKRLTLALKRGLDFAGALLLTLALSPLLLAIAAAVRLTSPGPALFRQPRYGKDNRLFMIFKFRSMRSDVQDPTGRVQTVSGDPRVTRIGRFLRRTSLDELPQLFNVLTGDMSLVGPRPHVPGMLAGGMLYEELVPAYFQRHRVRPGITGLAQVRGYRGPTTDPVHARRRIACDLAYIDRMSVGLDLRILWRTFVTEFLGGSGL</sequence>
<dbReference type="Proteomes" id="UP001205890">
    <property type="component" value="Unassembled WGS sequence"/>
</dbReference>